<comment type="caution">
    <text evidence="1">The sequence shown here is derived from an EMBL/GenBank/DDBJ whole genome shotgun (WGS) entry which is preliminary data.</text>
</comment>
<gene>
    <name evidence="1" type="ORF">SPELUC_LOCUS2547</name>
</gene>
<organism evidence="1 2">
    <name type="scientific">Cetraspora pellucida</name>
    <dbReference type="NCBI Taxonomy" id="1433469"/>
    <lineage>
        <taxon>Eukaryota</taxon>
        <taxon>Fungi</taxon>
        <taxon>Fungi incertae sedis</taxon>
        <taxon>Mucoromycota</taxon>
        <taxon>Glomeromycotina</taxon>
        <taxon>Glomeromycetes</taxon>
        <taxon>Diversisporales</taxon>
        <taxon>Gigasporaceae</taxon>
        <taxon>Cetraspora</taxon>
    </lineage>
</organism>
<evidence type="ECO:0000313" key="2">
    <source>
        <dbReference type="Proteomes" id="UP000789366"/>
    </source>
</evidence>
<name>A0ACA9KSH0_9GLOM</name>
<dbReference type="Proteomes" id="UP000789366">
    <property type="component" value="Unassembled WGS sequence"/>
</dbReference>
<protein>
    <submittedName>
        <fullName evidence="1">12545_t:CDS:1</fullName>
    </submittedName>
</protein>
<dbReference type="EMBL" id="CAJVPW010001728">
    <property type="protein sequence ID" value="CAG8490739.1"/>
    <property type="molecule type" value="Genomic_DNA"/>
</dbReference>
<sequence length="435" mass="48819">MESMLEDYDVSPATGFLPSTPPLQRLPSYYEPWETLLDNFHDLMLAGRLRSSINKLLVLDTIPLITLAEYHRAFLVLSSLAHGYVWGKFDEVSDITSLHRKAMGQGIRSPSNLATLFTFSNTPDESWFYLVTTAIEGFGGRAITAIMSAIRAIKAGNNQKLIVALRDINSTIVDINATLQRIHEKCDPYVFYLMVRPYLSGWENEDRLPHGLIYEGVDGNDENGNPIYRKYVGASAGQSALIQALDIALNIEHYPTGVKSSINGHCPMKNYTSGNDLAKVANIRNYIISQTSYDSNITTISSPDEDMDMLQGTNEMVQVYNECLNQMKNFRSKHLQIVSVYIIIQAHRGNGDSRYHVPINKDVATSKNEVFRITTNNVIANNKEATTTVKPTTTKSVEIKGCVFDPDYFRTIDPINFTQVEDSAIVKIFEELVQH</sequence>
<accession>A0ACA9KSH0</accession>
<evidence type="ECO:0000313" key="1">
    <source>
        <dbReference type="EMBL" id="CAG8490739.1"/>
    </source>
</evidence>
<keyword evidence="2" id="KW-1185">Reference proteome</keyword>
<proteinExistence type="predicted"/>
<reference evidence="1" key="1">
    <citation type="submission" date="2021-06" db="EMBL/GenBank/DDBJ databases">
        <authorList>
            <person name="Kallberg Y."/>
            <person name="Tangrot J."/>
            <person name="Rosling A."/>
        </authorList>
    </citation>
    <scope>NUCLEOTIDE SEQUENCE</scope>
    <source>
        <strain evidence="1">28 12/20/2015</strain>
    </source>
</reference>